<reference evidence="1" key="2">
    <citation type="journal article" date="2023" name="Microbiol Resour">
        <title>Decontamination and Annotation of the Draft Genome Sequence of the Oomycete Lagenidium giganteum ARSEF 373.</title>
        <authorList>
            <person name="Morgan W.R."/>
            <person name="Tartar A."/>
        </authorList>
    </citation>
    <scope>NUCLEOTIDE SEQUENCE</scope>
    <source>
        <strain evidence="1">ARSEF 373</strain>
    </source>
</reference>
<dbReference type="EMBL" id="DAKRPA010000184">
    <property type="protein sequence ID" value="DAZ95918.1"/>
    <property type="molecule type" value="Genomic_DNA"/>
</dbReference>
<evidence type="ECO:0000313" key="2">
    <source>
        <dbReference type="Proteomes" id="UP001146120"/>
    </source>
</evidence>
<dbReference type="SUPFAM" id="SSF53098">
    <property type="entry name" value="Ribonuclease H-like"/>
    <property type="match status" value="1"/>
</dbReference>
<proteinExistence type="predicted"/>
<dbReference type="Proteomes" id="UP001146120">
    <property type="component" value="Unassembled WGS sequence"/>
</dbReference>
<feature type="non-terminal residue" evidence="1">
    <location>
        <position position="1"/>
    </location>
</feature>
<dbReference type="PANTHER" id="PTHR40866">
    <property type="entry name" value="BED-TYPE DOMAIN-CONTAINING PROTEIN"/>
    <property type="match status" value="1"/>
</dbReference>
<evidence type="ECO:0008006" key="3">
    <source>
        <dbReference type="Google" id="ProtNLM"/>
    </source>
</evidence>
<accession>A0AAV2YRI1</accession>
<dbReference type="PANTHER" id="PTHR40866:SF1">
    <property type="entry name" value="BED-TYPE DOMAIN-CONTAINING PROTEIN"/>
    <property type="match status" value="1"/>
</dbReference>
<comment type="caution">
    <text evidence="1">The sequence shown here is derived from an EMBL/GenBank/DDBJ whole genome shotgun (WGS) entry which is preliminary data.</text>
</comment>
<dbReference type="InterPro" id="IPR012337">
    <property type="entry name" value="RNaseH-like_sf"/>
</dbReference>
<evidence type="ECO:0000313" key="1">
    <source>
        <dbReference type="EMBL" id="DAZ95918.1"/>
    </source>
</evidence>
<name>A0AAV2YRI1_9STRA</name>
<keyword evidence="2" id="KW-1185">Reference proteome</keyword>
<reference evidence="1" key="1">
    <citation type="submission" date="2022-11" db="EMBL/GenBank/DDBJ databases">
        <authorList>
            <person name="Morgan W.R."/>
            <person name="Tartar A."/>
        </authorList>
    </citation>
    <scope>NUCLEOTIDE SEQUENCE</scope>
    <source>
        <strain evidence="1">ARSEF 373</strain>
    </source>
</reference>
<organism evidence="1 2">
    <name type="scientific">Lagenidium giganteum</name>
    <dbReference type="NCBI Taxonomy" id="4803"/>
    <lineage>
        <taxon>Eukaryota</taxon>
        <taxon>Sar</taxon>
        <taxon>Stramenopiles</taxon>
        <taxon>Oomycota</taxon>
        <taxon>Peronosporomycetes</taxon>
        <taxon>Pythiales</taxon>
        <taxon>Pythiaceae</taxon>
    </lineage>
</organism>
<gene>
    <name evidence="1" type="ORF">N0F65_012395</name>
</gene>
<dbReference type="AlphaFoldDB" id="A0AAV2YRI1"/>
<sequence>FRQVDSASEVVEEETFVQAAEKRVKQTSKVTYVDTRFVPPASNECERFFSSAKLVFSDPRKSMHPDTLEDILMLRYNSSLLDARTIQQVRSRVGDDA</sequence>
<protein>
    <recommendedName>
        <fullName evidence="3">HAT C-terminal dimerisation domain-containing protein</fullName>
    </recommendedName>
</protein>